<keyword evidence="3" id="KW-1185">Reference proteome</keyword>
<dbReference type="GeneID" id="25915696"/>
<accession>A0A0L0F6A4</accession>
<evidence type="ECO:0000313" key="2">
    <source>
        <dbReference type="EMBL" id="KNC72255.1"/>
    </source>
</evidence>
<protein>
    <submittedName>
        <fullName evidence="2">Uncharacterized protein</fullName>
    </submittedName>
</protein>
<sequence>MSEGSSEIVPVKALSFGPDYDTKARQNKDVPPPNANLLSEEELWDGDGKIDCEL</sequence>
<proteinExistence type="predicted"/>
<reference evidence="2 3" key="1">
    <citation type="submission" date="2011-02" db="EMBL/GenBank/DDBJ databases">
        <title>The Genome Sequence of Sphaeroforma arctica JP610.</title>
        <authorList>
            <consortium name="The Broad Institute Genome Sequencing Platform"/>
            <person name="Russ C."/>
            <person name="Cuomo C."/>
            <person name="Young S.K."/>
            <person name="Zeng Q."/>
            <person name="Gargeya S."/>
            <person name="Alvarado L."/>
            <person name="Berlin A."/>
            <person name="Chapman S.B."/>
            <person name="Chen Z."/>
            <person name="Freedman E."/>
            <person name="Gellesch M."/>
            <person name="Goldberg J."/>
            <person name="Griggs A."/>
            <person name="Gujja S."/>
            <person name="Heilman E."/>
            <person name="Heiman D."/>
            <person name="Howarth C."/>
            <person name="Mehta T."/>
            <person name="Neiman D."/>
            <person name="Pearson M."/>
            <person name="Roberts A."/>
            <person name="Saif S."/>
            <person name="Shea T."/>
            <person name="Shenoy N."/>
            <person name="Sisk P."/>
            <person name="Stolte C."/>
            <person name="Sykes S."/>
            <person name="White J."/>
            <person name="Yandava C."/>
            <person name="Burger G."/>
            <person name="Gray M.W."/>
            <person name="Holland P.W.H."/>
            <person name="King N."/>
            <person name="Lang F.B.F."/>
            <person name="Roger A.J."/>
            <person name="Ruiz-Trillo I."/>
            <person name="Haas B."/>
            <person name="Nusbaum C."/>
            <person name="Birren B."/>
        </authorList>
    </citation>
    <scope>NUCLEOTIDE SEQUENCE [LARGE SCALE GENOMIC DNA]</scope>
    <source>
        <strain evidence="2 3">JP610</strain>
    </source>
</reference>
<dbReference type="AlphaFoldDB" id="A0A0L0F6A4"/>
<evidence type="ECO:0000256" key="1">
    <source>
        <dbReference type="SAM" id="MobiDB-lite"/>
    </source>
</evidence>
<evidence type="ECO:0000313" key="3">
    <source>
        <dbReference type="Proteomes" id="UP000054560"/>
    </source>
</evidence>
<name>A0A0L0F6A4_9EUKA</name>
<organism evidence="2 3">
    <name type="scientific">Sphaeroforma arctica JP610</name>
    <dbReference type="NCBI Taxonomy" id="667725"/>
    <lineage>
        <taxon>Eukaryota</taxon>
        <taxon>Ichthyosporea</taxon>
        <taxon>Ichthyophonida</taxon>
        <taxon>Sphaeroforma</taxon>
    </lineage>
</organism>
<dbReference type="Proteomes" id="UP000054560">
    <property type="component" value="Unassembled WGS sequence"/>
</dbReference>
<dbReference type="EMBL" id="KQ247339">
    <property type="protein sequence ID" value="KNC72255.1"/>
    <property type="molecule type" value="Genomic_DNA"/>
</dbReference>
<feature type="non-terminal residue" evidence="2">
    <location>
        <position position="54"/>
    </location>
</feature>
<feature type="region of interest" description="Disordered" evidence="1">
    <location>
        <begin position="1"/>
        <end position="42"/>
    </location>
</feature>
<dbReference type="RefSeq" id="XP_014146157.1">
    <property type="nucleotide sequence ID" value="XM_014290682.1"/>
</dbReference>
<gene>
    <name evidence="2" type="ORF">SARC_15192</name>
</gene>